<dbReference type="Proteomes" id="UP000324222">
    <property type="component" value="Unassembled WGS sequence"/>
</dbReference>
<gene>
    <name evidence="2" type="ORF">E2C01_040923</name>
</gene>
<reference evidence="2 3" key="1">
    <citation type="submission" date="2019-05" db="EMBL/GenBank/DDBJ databases">
        <title>Another draft genome of Portunus trituberculatus and its Hox gene families provides insights of decapod evolution.</title>
        <authorList>
            <person name="Jeong J.-H."/>
            <person name="Song I."/>
            <person name="Kim S."/>
            <person name="Choi T."/>
            <person name="Kim D."/>
            <person name="Ryu S."/>
            <person name="Kim W."/>
        </authorList>
    </citation>
    <scope>NUCLEOTIDE SEQUENCE [LARGE SCALE GENOMIC DNA]</scope>
    <source>
        <tissue evidence="2">Muscle</tissue>
    </source>
</reference>
<proteinExistence type="predicted"/>
<feature type="compositionally biased region" description="Polar residues" evidence="1">
    <location>
        <begin position="43"/>
        <end position="56"/>
    </location>
</feature>
<sequence length="107" mass="12047">MRVSVSVRSRYGHRSMGHVQSLKTPPLTFHSAATKWVKIQNSGIASTRSQHTTKPLSTYPERGCHEEPWGSGAVRRLQEHSGWPPRTAVPVRRSLPMPPKLLRLSRS</sequence>
<keyword evidence="3" id="KW-1185">Reference proteome</keyword>
<dbReference type="AlphaFoldDB" id="A0A5B7FP08"/>
<evidence type="ECO:0000313" key="2">
    <source>
        <dbReference type="EMBL" id="MPC47186.1"/>
    </source>
</evidence>
<comment type="caution">
    <text evidence="2">The sequence shown here is derived from an EMBL/GenBank/DDBJ whole genome shotgun (WGS) entry which is preliminary data.</text>
</comment>
<protein>
    <submittedName>
        <fullName evidence="2">Uncharacterized protein</fullName>
    </submittedName>
</protein>
<feature type="region of interest" description="Disordered" evidence="1">
    <location>
        <begin position="79"/>
        <end position="107"/>
    </location>
</feature>
<accession>A0A5B7FP08</accession>
<name>A0A5B7FP08_PORTR</name>
<evidence type="ECO:0000313" key="3">
    <source>
        <dbReference type="Proteomes" id="UP000324222"/>
    </source>
</evidence>
<evidence type="ECO:0000256" key="1">
    <source>
        <dbReference type="SAM" id="MobiDB-lite"/>
    </source>
</evidence>
<organism evidence="2 3">
    <name type="scientific">Portunus trituberculatus</name>
    <name type="common">Swimming crab</name>
    <name type="synonym">Neptunus trituberculatus</name>
    <dbReference type="NCBI Taxonomy" id="210409"/>
    <lineage>
        <taxon>Eukaryota</taxon>
        <taxon>Metazoa</taxon>
        <taxon>Ecdysozoa</taxon>
        <taxon>Arthropoda</taxon>
        <taxon>Crustacea</taxon>
        <taxon>Multicrustacea</taxon>
        <taxon>Malacostraca</taxon>
        <taxon>Eumalacostraca</taxon>
        <taxon>Eucarida</taxon>
        <taxon>Decapoda</taxon>
        <taxon>Pleocyemata</taxon>
        <taxon>Brachyura</taxon>
        <taxon>Eubrachyura</taxon>
        <taxon>Portunoidea</taxon>
        <taxon>Portunidae</taxon>
        <taxon>Portuninae</taxon>
        <taxon>Portunus</taxon>
    </lineage>
</organism>
<feature type="region of interest" description="Disordered" evidence="1">
    <location>
        <begin position="43"/>
        <end position="64"/>
    </location>
</feature>
<dbReference type="EMBL" id="VSRR010007599">
    <property type="protein sequence ID" value="MPC47186.1"/>
    <property type="molecule type" value="Genomic_DNA"/>
</dbReference>